<keyword evidence="1" id="KW-0732">Signal</keyword>
<dbReference type="AlphaFoldDB" id="H8KRJ0"/>
<dbReference type="KEGG" id="scn:Solca_2476"/>
<feature type="chain" id="PRO_5003615225" description="YD repeat-containing protein" evidence="1">
    <location>
        <begin position="28"/>
        <end position="1224"/>
    </location>
</feature>
<evidence type="ECO:0000256" key="1">
    <source>
        <dbReference type="SAM" id="SignalP"/>
    </source>
</evidence>
<dbReference type="EMBL" id="CP003349">
    <property type="protein sequence ID" value="AFD07515.1"/>
    <property type="molecule type" value="Genomic_DNA"/>
</dbReference>
<dbReference type="Proteomes" id="UP000007590">
    <property type="component" value="Chromosome"/>
</dbReference>
<reference evidence="2" key="1">
    <citation type="submission" date="2012-02" db="EMBL/GenBank/DDBJ databases">
        <title>The complete genome of Solitalea canadensis DSM 3403.</title>
        <authorList>
            <consortium name="US DOE Joint Genome Institute (JGI-PGF)"/>
            <person name="Lucas S."/>
            <person name="Copeland A."/>
            <person name="Lapidus A."/>
            <person name="Glavina del Rio T."/>
            <person name="Dalin E."/>
            <person name="Tice H."/>
            <person name="Bruce D."/>
            <person name="Goodwin L."/>
            <person name="Pitluck S."/>
            <person name="Peters L."/>
            <person name="Ovchinnikova G."/>
            <person name="Lu M."/>
            <person name="Kyrpides N."/>
            <person name="Mavromatis K."/>
            <person name="Ivanova N."/>
            <person name="Brettin T."/>
            <person name="Detter J.C."/>
            <person name="Han C."/>
            <person name="Larimer F."/>
            <person name="Land M."/>
            <person name="Hauser L."/>
            <person name="Markowitz V."/>
            <person name="Cheng J.-F."/>
            <person name="Hugenholtz P."/>
            <person name="Woyke T."/>
            <person name="Wu D."/>
            <person name="Spring S."/>
            <person name="Schroeder M."/>
            <person name="Kopitz M."/>
            <person name="Brambilla E."/>
            <person name="Klenk H.-P."/>
            <person name="Eisen J.A."/>
        </authorList>
    </citation>
    <scope>NUCLEOTIDE SEQUENCE</scope>
    <source>
        <strain evidence="2">DSM 3403</strain>
    </source>
</reference>
<evidence type="ECO:0000313" key="3">
    <source>
        <dbReference type="Proteomes" id="UP000007590"/>
    </source>
</evidence>
<sequence length="1224" mass="140606">MIMGLMKRKTIKFLSLILCLCHFTVHSQTIPTRVDIPSPQVAAINRFIETSVGHFTGVPQISIPLYEIKIKDVMVPITLSYHAGGIRVDQEASWVGLGWNLSYGGQVTRNVRGAPDEHYFIPAVTRNTGFTTIKDFNALPHYSQDPGLQERTQNMLEAKLAINGQRDFMPDEFYYSVVGQSGKFMFNQELKKFVTFPKEDINISLSDTNLFSFLLDNGVAVDLGADGASFQSDPTGVMRATRNSWLVKKIQNTSNEEINYSYTNSSYKIPKISGQNYIQSTGAYTENLTNPGSTYVSENNTYDEALVSTISFPEGIIKFITMEREDMQGKALKEVQVLNNAQQLIRKIIFDYSYFLGKDYDVNLGRSAPVIWNYADNYRFKRLRLDSVRIVGQTSTSPIKYKFDYNTFDMMPSKYSFSQDHWGYFNGIMNHSMIPSIVVKDGVDPSLYDGGDRSVKPEKSNVFSLKSIVWPEGGKTEYTYENNNFRVKNIPQGSRELINMLVDDNLALKKAEIQISGYPRSSFAPDPDYIDPVTKARCYKKRFTVSNNSYVDPGYGWECSSDFGVKGDIDKKYDIPYGQCNVEFLLEQIKPEGRVTVKGFNNAQNAPIRVKENKTYLELLPGEYEMTVKITYQGIPVDHEYNLQSHFTYFKISWREIGEDDIVNAGGLRIKKIDYFDNNGAKIKAKSYDYTNPVDGKSSGTIAALPLYIQNKWKGGYISRPHTHYRYYFSNSVLPLLTTEGSYVGYEYVTEYDENVLNTTDRHKITYQFRYNMPYFTSFYKYMLLSLQEPDEWLQGQLLKKTYYKGSKIIKQEDYSYYYRSPHALTDINKEDWVDEINTDIISFGALTWGYANPILLALYMKDLREQGYSDRSVMWFDDTLPPDFYSQSYPELGTRASFLYGVDYVDGNTVPNIRRFTGFNKPLSKTTTLYDDNGGESVTTEKYYYEKTPVNYQLSKSEAINSKKETISQQYKYPQDYAGILVYDKMTQQHRIASVIEQTNFNSTKELTKVRNNYGFWNNNTLIAPLSIEKFNNGSLTPSQVYNFNGYDTKSNLLGVTPQKGPSTTYKWGYNQQYPVAECKNAAENEFYFESFEEDAAASIVKFHTGLKCNYGRSFTVSFTKPNSRTYTIGWFELEGNLWKYKEETYTGTKTFLASAYVDDIRIFPSDAQITTYTYEPLVGMTSSTDAKGQTTYYVYDGFQRLKWIKDQEGNILKTTDYHYQNQ</sequence>
<name>H8KRJ0_SOLCM</name>
<organism evidence="2 3">
    <name type="scientific">Solitalea canadensis (strain ATCC 29591 / DSM 3403 / JCM 21819 / LMG 8368 / NBRC 15130 / NCIMB 12057 / USAM 9D)</name>
    <name type="common">Flexibacter canadensis</name>
    <dbReference type="NCBI Taxonomy" id="929556"/>
    <lineage>
        <taxon>Bacteria</taxon>
        <taxon>Pseudomonadati</taxon>
        <taxon>Bacteroidota</taxon>
        <taxon>Sphingobacteriia</taxon>
        <taxon>Sphingobacteriales</taxon>
        <taxon>Sphingobacteriaceae</taxon>
        <taxon>Solitalea</taxon>
    </lineage>
</organism>
<dbReference type="HOGENOM" id="CLU_006833_0_0_10"/>
<evidence type="ECO:0008006" key="4">
    <source>
        <dbReference type="Google" id="ProtNLM"/>
    </source>
</evidence>
<feature type="signal peptide" evidence="1">
    <location>
        <begin position="1"/>
        <end position="27"/>
    </location>
</feature>
<keyword evidence="3" id="KW-1185">Reference proteome</keyword>
<proteinExistence type="predicted"/>
<protein>
    <recommendedName>
        <fullName evidence="4">YD repeat-containing protein</fullName>
    </recommendedName>
</protein>
<dbReference type="STRING" id="929556.Solca_2476"/>
<dbReference type="eggNOG" id="COG3209">
    <property type="taxonomic scope" value="Bacteria"/>
</dbReference>
<accession>H8KRJ0</accession>
<evidence type="ECO:0000313" key="2">
    <source>
        <dbReference type="EMBL" id="AFD07515.1"/>
    </source>
</evidence>
<gene>
    <name evidence="2" type="ordered locus">Solca_2476</name>
</gene>